<dbReference type="Proteomes" id="UP001501475">
    <property type="component" value="Unassembled WGS sequence"/>
</dbReference>
<keyword evidence="1" id="KW-1133">Transmembrane helix</keyword>
<evidence type="ECO:0000313" key="2">
    <source>
        <dbReference type="EMBL" id="GAA1744232.1"/>
    </source>
</evidence>
<evidence type="ECO:0000256" key="1">
    <source>
        <dbReference type="SAM" id="Phobius"/>
    </source>
</evidence>
<gene>
    <name evidence="2" type="ORF">GCM10009810_01100</name>
</gene>
<proteinExistence type="predicted"/>
<keyword evidence="1" id="KW-0472">Membrane</keyword>
<comment type="caution">
    <text evidence="2">The sequence shown here is derived from an EMBL/GenBank/DDBJ whole genome shotgun (WGS) entry which is preliminary data.</text>
</comment>
<keyword evidence="3" id="KW-1185">Reference proteome</keyword>
<feature type="transmembrane region" description="Helical" evidence="1">
    <location>
        <begin position="54"/>
        <end position="75"/>
    </location>
</feature>
<sequence length="81" mass="8394">MLGICLLGLFGLVAPSGPWRTVASALGGLATIFPVVAIVLLFPEKTRRWGLGMLLGYGLALVIAFVGCIGLIVAYSRSSST</sequence>
<accession>A0ABN2JZ79</accession>
<dbReference type="EMBL" id="BAAAPN010000003">
    <property type="protein sequence ID" value="GAA1744232.1"/>
    <property type="molecule type" value="Genomic_DNA"/>
</dbReference>
<keyword evidence="1" id="KW-0812">Transmembrane</keyword>
<organism evidence="2 3">
    <name type="scientific">Nostocoides vanveenii</name>
    <dbReference type="NCBI Taxonomy" id="330835"/>
    <lineage>
        <taxon>Bacteria</taxon>
        <taxon>Bacillati</taxon>
        <taxon>Actinomycetota</taxon>
        <taxon>Actinomycetes</taxon>
        <taxon>Micrococcales</taxon>
        <taxon>Intrasporangiaceae</taxon>
        <taxon>Nostocoides</taxon>
    </lineage>
</organism>
<evidence type="ECO:0008006" key="4">
    <source>
        <dbReference type="Google" id="ProtNLM"/>
    </source>
</evidence>
<name>A0ABN2JZ79_9MICO</name>
<evidence type="ECO:0000313" key="3">
    <source>
        <dbReference type="Proteomes" id="UP001501475"/>
    </source>
</evidence>
<protein>
    <recommendedName>
        <fullName evidence="4">DUF3147 family protein</fullName>
    </recommendedName>
</protein>
<feature type="transmembrane region" description="Helical" evidence="1">
    <location>
        <begin position="25"/>
        <end position="42"/>
    </location>
</feature>
<reference evidence="2 3" key="1">
    <citation type="journal article" date="2019" name="Int. J. Syst. Evol. Microbiol.">
        <title>The Global Catalogue of Microorganisms (GCM) 10K type strain sequencing project: providing services to taxonomists for standard genome sequencing and annotation.</title>
        <authorList>
            <consortium name="The Broad Institute Genomics Platform"/>
            <consortium name="The Broad Institute Genome Sequencing Center for Infectious Disease"/>
            <person name="Wu L."/>
            <person name="Ma J."/>
        </authorList>
    </citation>
    <scope>NUCLEOTIDE SEQUENCE [LARGE SCALE GENOMIC DNA]</scope>
    <source>
        <strain evidence="2 3">JCM 15591</strain>
    </source>
</reference>